<feature type="domain" description="Fungal lipase-type" evidence="1">
    <location>
        <begin position="43"/>
        <end position="163"/>
    </location>
</feature>
<dbReference type="Proteomes" id="UP001161409">
    <property type="component" value="Unassembled WGS sequence"/>
</dbReference>
<dbReference type="PANTHER" id="PTHR45856:SF24">
    <property type="entry name" value="FUNGAL LIPASE-LIKE DOMAIN-CONTAINING PROTEIN"/>
    <property type="match status" value="1"/>
</dbReference>
<dbReference type="PANTHER" id="PTHR45856">
    <property type="entry name" value="ALPHA/BETA-HYDROLASES SUPERFAMILY PROTEIN"/>
    <property type="match status" value="1"/>
</dbReference>
<dbReference type="InterPro" id="IPR051218">
    <property type="entry name" value="Sec_MonoDiacylglyc_Lipase"/>
</dbReference>
<organism evidence="2 3">
    <name type="scientific">Sneathiella chinensis</name>
    <dbReference type="NCBI Taxonomy" id="349750"/>
    <lineage>
        <taxon>Bacteria</taxon>
        <taxon>Pseudomonadati</taxon>
        <taxon>Pseudomonadota</taxon>
        <taxon>Alphaproteobacteria</taxon>
        <taxon>Sneathiellales</taxon>
        <taxon>Sneathiellaceae</taxon>
        <taxon>Sneathiella</taxon>
    </lineage>
</organism>
<evidence type="ECO:0000259" key="1">
    <source>
        <dbReference type="Pfam" id="PF01764"/>
    </source>
</evidence>
<dbReference type="EMBL" id="BSNF01000008">
    <property type="protein sequence ID" value="GLQ07501.1"/>
    <property type="molecule type" value="Genomic_DNA"/>
</dbReference>
<comment type="caution">
    <text evidence="2">The sequence shown here is derived from an EMBL/GenBank/DDBJ whole genome shotgun (WGS) entry which is preliminary data.</text>
</comment>
<dbReference type="Gene3D" id="3.40.50.1820">
    <property type="entry name" value="alpha/beta hydrolase"/>
    <property type="match status" value="1"/>
</dbReference>
<evidence type="ECO:0000313" key="2">
    <source>
        <dbReference type="EMBL" id="GLQ07501.1"/>
    </source>
</evidence>
<dbReference type="Pfam" id="PF01764">
    <property type="entry name" value="Lipase_3"/>
    <property type="match status" value="1"/>
</dbReference>
<keyword evidence="3" id="KW-1185">Reference proteome</keyword>
<dbReference type="CDD" id="cd00519">
    <property type="entry name" value="Lipase_3"/>
    <property type="match status" value="1"/>
</dbReference>
<dbReference type="InterPro" id="IPR002921">
    <property type="entry name" value="Fungal_lipase-type"/>
</dbReference>
<protein>
    <recommendedName>
        <fullName evidence="1">Fungal lipase-type domain-containing protein</fullName>
    </recommendedName>
</protein>
<proteinExistence type="predicted"/>
<name>A0ABQ5U6U2_9PROT</name>
<dbReference type="SUPFAM" id="SSF53474">
    <property type="entry name" value="alpha/beta-Hydrolases"/>
    <property type="match status" value="1"/>
</dbReference>
<evidence type="ECO:0000313" key="3">
    <source>
        <dbReference type="Proteomes" id="UP001161409"/>
    </source>
</evidence>
<sequence length="218" mass="24068">MECARIAYLDDGASDAARLGFSYQAFGNRGVRCWLGRKGGKAVVAVRGTVWRKEGERNFDHNLKTDLVPWMGPGRVHEGYHRALWSLLPAIRAHLKGAERVFFTGHSMGAAIAVLAGGLCGGDRVFCFASPRVGDEVFVRGLNARLRVTRYENRNDLVTRYPLFGSVRGQKDQTALYCHVGRAVRLKGFGHSMNAYLRGMQQRAGATGIITRPEQADT</sequence>
<gene>
    <name evidence="2" type="ORF">GCM10007924_27220</name>
</gene>
<reference evidence="2" key="1">
    <citation type="journal article" date="2014" name="Int. J. Syst. Evol. Microbiol.">
        <title>Complete genome of a new Firmicutes species belonging to the dominant human colonic microbiota ('Ruminococcus bicirculans') reveals two chromosomes and a selective capacity to utilize plant glucans.</title>
        <authorList>
            <consortium name="NISC Comparative Sequencing Program"/>
            <person name="Wegmann U."/>
            <person name="Louis P."/>
            <person name="Goesmann A."/>
            <person name="Henrissat B."/>
            <person name="Duncan S.H."/>
            <person name="Flint H.J."/>
        </authorList>
    </citation>
    <scope>NUCLEOTIDE SEQUENCE</scope>
    <source>
        <strain evidence="2">NBRC 103408</strain>
    </source>
</reference>
<reference evidence="2" key="2">
    <citation type="submission" date="2023-01" db="EMBL/GenBank/DDBJ databases">
        <title>Draft genome sequence of Sneathiella chinensis strain NBRC 103408.</title>
        <authorList>
            <person name="Sun Q."/>
            <person name="Mori K."/>
        </authorList>
    </citation>
    <scope>NUCLEOTIDE SEQUENCE</scope>
    <source>
        <strain evidence="2">NBRC 103408</strain>
    </source>
</reference>
<dbReference type="InterPro" id="IPR029058">
    <property type="entry name" value="AB_hydrolase_fold"/>
</dbReference>
<accession>A0ABQ5U6U2</accession>